<dbReference type="EMBL" id="FMZE01000002">
    <property type="protein sequence ID" value="SDC52045.1"/>
    <property type="molecule type" value="Genomic_DNA"/>
</dbReference>
<feature type="region of interest" description="Disordered" evidence="3">
    <location>
        <begin position="1"/>
        <end position="20"/>
    </location>
</feature>
<keyword evidence="4" id="KW-0378">Hydrolase</keyword>
<dbReference type="InterPro" id="IPR011856">
    <property type="entry name" value="tRNA_endonuc-like_dom_sf"/>
</dbReference>
<comment type="similarity">
    <text evidence="1 2">Belongs to the UPF0102 family.</text>
</comment>
<dbReference type="NCBIfam" id="NF009150">
    <property type="entry name" value="PRK12497.1-3"/>
    <property type="match status" value="1"/>
</dbReference>
<dbReference type="InterPro" id="IPR003509">
    <property type="entry name" value="UPF0102_YraN-like"/>
</dbReference>
<dbReference type="Gene3D" id="3.40.1350.10">
    <property type="match status" value="1"/>
</dbReference>
<gene>
    <name evidence="4" type="ORF">SAMN05421630_102409</name>
</gene>
<dbReference type="OrthoDB" id="9794876at2"/>
<dbReference type="GO" id="GO:0003676">
    <property type="term" value="F:nucleic acid binding"/>
    <property type="evidence" value="ECO:0007669"/>
    <property type="project" value="InterPro"/>
</dbReference>
<organism evidence="4 5">
    <name type="scientific">Prauserella marina</name>
    <dbReference type="NCBI Taxonomy" id="530584"/>
    <lineage>
        <taxon>Bacteria</taxon>
        <taxon>Bacillati</taxon>
        <taxon>Actinomycetota</taxon>
        <taxon>Actinomycetes</taxon>
        <taxon>Pseudonocardiales</taxon>
        <taxon>Pseudonocardiaceae</taxon>
        <taxon>Prauserella</taxon>
    </lineage>
</organism>
<accession>A0A222VZA5</accession>
<dbReference type="AlphaFoldDB" id="A0A222VZA5"/>
<dbReference type="RefSeq" id="WP_091800834.1">
    <property type="nucleotide sequence ID" value="NZ_CP016353.1"/>
</dbReference>
<keyword evidence="5" id="KW-1185">Reference proteome</keyword>
<sequence>MAPQRGKTGDPRKALGRRGEELAAEHLREQGLVILSRNWRCGEGELDIVATDRKRLIVCEVKTRSGEGYGTPAESVTDDKAARIRRLATRWLIEFKVAWCPVRFDVVAVECVAEEKPRIRHFRGAF</sequence>
<evidence type="ECO:0000256" key="3">
    <source>
        <dbReference type="SAM" id="MobiDB-lite"/>
    </source>
</evidence>
<keyword evidence="4" id="KW-0255">Endonuclease</keyword>
<dbReference type="CDD" id="cd20736">
    <property type="entry name" value="PoNe_Nuclease"/>
    <property type="match status" value="1"/>
</dbReference>
<dbReference type="InterPro" id="IPR011335">
    <property type="entry name" value="Restrct_endonuc-II-like"/>
</dbReference>
<dbReference type="GO" id="GO:0004519">
    <property type="term" value="F:endonuclease activity"/>
    <property type="evidence" value="ECO:0007669"/>
    <property type="project" value="UniProtKB-KW"/>
</dbReference>
<evidence type="ECO:0000256" key="2">
    <source>
        <dbReference type="HAMAP-Rule" id="MF_00048"/>
    </source>
</evidence>
<dbReference type="SUPFAM" id="SSF52980">
    <property type="entry name" value="Restriction endonuclease-like"/>
    <property type="match status" value="1"/>
</dbReference>
<dbReference type="STRING" id="530584.SAMN05421630_102409"/>
<dbReference type="Pfam" id="PF02021">
    <property type="entry name" value="UPF0102"/>
    <property type="match status" value="1"/>
</dbReference>
<dbReference type="NCBIfam" id="NF009154">
    <property type="entry name" value="PRK12497.3-3"/>
    <property type="match status" value="1"/>
</dbReference>
<feature type="compositionally biased region" description="Basic and acidic residues" evidence="3">
    <location>
        <begin position="7"/>
        <end position="20"/>
    </location>
</feature>
<evidence type="ECO:0000313" key="5">
    <source>
        <dbReference type="Proteomes" id="UP000199494"/>
    </source>
</evidence>
<dbReference type="PANTHER" id="PTHR34039:SF1">
    <property type="entry name" value="UPF0102 PROTEIN YRAN"/>
    <property type="match status" value="1"/>
</dbReference>
<evidence type="ECO:0000313" key="4">
    <source>
        <dbReference type="EMBL" id="SDC52045.1"/>
    </source>
</evidence>
<proteinExistence type="inferred from homology"/>
<name>A0A222VZA5_9PSEU</name>
<reference evidence="4 5" key="1">
    <citation type="submission" date="2016-10" db="EMBL/GenBank/DDBJ databases">
        <authorList>
            <person name="de Groot N.N."/>
        </authorList>
    </citation>
    <scope>NUCLEOTIDE SEQUENCE [LARGE SCALE GENOMIC DNA]</scope>
    <source>
        <strain evidence="4 5">CGMCC 4.5506</strain>
    </source>
</reference>
<dbReference type="KEGG" id="pmad:BAY61_07015"/>
<evidence type="ECO:0000256" key="1">
    <source>
        <dbReference type="ARBA" id="ARBA00006738"/>
    </source>
</evidence>
<dbReference type="Proteomes" id="UP000199494">
    <property type="component" value="Unassembled WGS sequence"/>
</dbReference>
<keyword evidence="4" id="KW-0540">Nuclease</keyword>
<dbReference type="HAMAP" id="MF_00048">
    <property type="entry name" value="UPF0102"/>
    <property type="match status" value="1"/>
</dbReference>
<protein>
    <recommendedName>
        <fullName evidence="2">UPF0102 protein SAMN05421630_102409</fullName>
    </recommendedName>
</protein>
<dbReference type="PANTHER" id="PTHR34039">
    <property type="entry name" value="UPF0102 PROTEIN YRAN"/>
    <property type="match status" value="1"/>
</dbReference>